<comment type="similarity">
    <text evidence="2">Belongs to the phycobiliprotein family.</text>
</comment>
<dbReference type="Pfam" id="PF00427">
    <property type="entry name" value="PBS_linker_poly"/>
    <property type="match status" value="3"/>
</dbReference>
<keyword evidence="8 23" id="KW-0934">Plastid</keyword>
<dbReference type="GO" id="GO:0009535">
    <property type="term" value="C:chloroplast thylakoid membrane"/>
    <property type="evidence" value="ECO:0007669"/>
    <property type="project" value="UniProtKB-SubCell"/>
</dbReference>
<dbReference type="Gene3D" id="1.10.3130.20">
    <property type="entry name" value="Phycobilisome linker domain"/>
    <property type="match status" value="3"/>
</dbReference>
<comment type="subcellular location">
    <subcellularLocation>
        <location evidence="1">Plastid</location>
        <location evidence="1">Chloroplast thylakoid membrane</location>
        <topology evidence="1">Peripheral membrane protein</topology>
        <orientation evidence="1">Stromal side</orientation>
    </subcellularLocation>
</comment>
<keyword evidence="4" id="KW-0813">Transport</keyword>
<keyword evidence="5" id="KW-0150">Chloroplast</keyword>
<evidence type="ECO:0000256" key="20">
    <source>
        <dbReference type="ARBA" id="ARBA00033322"/>
    </source>
</evidence>
<evidence type="ECO:0000256" key="3">
    <source>
        <dbReference type="ARBA" id="ARBA00018674"/>
    </source>
</evidence>
<keyword evidence="9" id="KW-0677">Repeat</keyword>
<comment type="function">
    <text evidence="17">This protein is postulated to act both as terminal energy acceptor and as a linker polypeptide that stabilizes the phycobilisome architecture. May have intrinsic bilin lyase activity.</text>
</comment>
<dbReference type="InterPro" id="IPR001297">
    <property type="entry name" value="PBS_linker_dom"/>
</dbReference>
<sequence length="880" mass="101379">MSVKVSSGSSLVQPKLYRTASMNAIIQAEQQDRFLQLGELNDLIVFLNSGNQRLEIANAISKNANFLVSKAADKIFTGGSAISYLESSQASFLDKDSIGVDKLNDLSGNSSSNIFENISSSLFNTDDTLPPGFKPINVVKYGSVRMKKSLRDLDWFLRYLTYAIVAGDYNILSVNIRGLQQLISNACSSAATIVALREMRKRTLQIFAEDNQAKNLVQQYFNVLISEFESPGLSDKLRKRKSTSLQGLKLPQIYAIAGVSQQKFIMKTSLSINEKNLVIQACYRQIFERDIKKAYNLSFLDLESQLKTGQLSMKEFIRSVTKSQVYRKQFYEPFVNSRVVELSMKHLLGRGISSLEEFQYYFSILSDRGFNGLIDNIINSQEYADYFGEETVPYLRDLGEEPQESRNWGIQRSLFNYSNVFRKIPQSITLFSDYQGNLPDQHFYGLGNDPLAIQFGTIFPDNKVNLRTKSAFFGRDTRRILIRYGPGIYNQISNPSIRSKDPGSLGPKIFKSSNNLQDKLEIDQLIRAIYLKVFGRILYQEEYRFINQFEDNFKNNIISVKEFIRLLVKSKIFRSLYWQSLYICKSIECIHCRLLGRSTYGRQEIDKYFNITYKEGYYVMIDAMIDSTEYSEVFGDDIVPYERYVTPSTVISRGLFINNQFKENILSTNNISKYDFIDLSDIQEKRTQSNLTQRINQGVSVKREQRKIFMVTNSIAYEDKYQVLRAIYRQIFERDLNTFTVGDEFYNLEKAFMAGDLTVRNFVEKVGISMLYCKEFYQPYPNTKVIELGTKHFLGRAPNNQAEIRYYNQILASQGEPYFISELVNSLEYEIIFGDNTVPYHRFPTLPAANFPNTEKLYNTLLKQKMDIVVPSFNSIAGNQ</sequence>
<evidence type="ECO:0000256" key="12">
    <source>
        <dbReference type="ARBA" id="ARBA00022991"/>
    </source>
</evidence>
<dbReference type="InterPro" id="IPR038719">
    <property type="entry name" value="Phycobilisome_asu/bsu_sf"/>
</dbReference>
<evidence type="ECO:0000256" key="7">
    <source>
        <dbReference type="ARBA" id="ARBA00022549"/>
    </source>
</evidence>
<feature type="domain" description="PBS-linker" evidence="22">
    <location>
        <begin position="689"/>
        <end position="866"/>
    </location>
</feature>
<evidence type="ECO:0000256" key="5">
    <source>
        <dbReference type="ARBA" id="ARBA00022528"/>
    </source>
</evidence>
<evidence type="ECO:0000256" key="16">
    <source>
        <dbReference type="ARBA" id="ARBA00023307"/>
    </source>
</evidence>
<evidence type="ECO:0000256" key="11">
    <source>
        <dbReference type="ARBA" id="ARBA00022982"/>
    </source>
</evidence>
<dbReference type="SUPFAM" id="SSF46458">
    <property type="entry name" value="Globin-like"/>
    <property type="match status" value="1"/>
</dbReference>
<accession>A0A4D6WZ12</accession>
<evidence type="ECO:0000256" key="6">
    <source>
        <dbReference type="ARBA" id="ARBA00022531"/>
    </source>
</evidence>
<dbReference type="PANTHER" id="PTHR34011">
    <property type="entry name" value="PHYCOBILISOME 32.1 KDA LINKER POLYPEPTIDE, PHYCOCYANIN-ASSOCIATED, ROD 2-RELATED"/>
    <property type="match status" value="1"/>
</dbReference>
<proteinExistence type="inferred from homology"/>
<evidence type="ECO:0000256" key="21">
    <source>
        <dbReference type="PROSITE-ProRule" id="PRU00775"/>
    </source>
</evidence>
<dbReference type="GO" id="GO:0015979">
    <property type="term" value="P:photosynthesis"/>
    <property type="evidence" value="ECO:0007669"/>
    <property type="project" value="UniProtKB-KW"/>
</dbReference>
<evidence type="ECO:0000313" key="23">
    <source>
        <dbReference type="EMBL" id="QCI08887.1"/>
    </source>
</evidence>
<evidence type="ECO:0000256" key="15">
    <source>
        <dbReference type="ARBA" id="ARBA00023239"/>
    </source>
</evidence>
<evidence type="ECO:0000256" key="18">
    <source>
        <dbReference type="ARBA" id="ARBA00029643"/>
    </source>
</evidence>
<geneLocation type="plastid" evidence="23"/>
<feature type="domain" description="PBS-linker" evidence="22">
    <location>
        <begin position="490"/>
        <end position="670"/>
    </location>
</feature>
<keyword evidence="6" id="KW-0602">Photosynthesis</keyword>
<keyword evidence="14" id="KW-0472">Membrane</keyword>
<evidence type="ECO:0000256" key="14">
    <source>
        <dbReference type="ARBA" id="ARBA00023136"/>
    </source>
</evidence>
<dbReference type="Gene3D" id="1.10.490.20">
    <property type="entry name" value="Phycocyanins"/>
    <property type="match status" value="1"/>
</dbReference>
<organism evidence="23">
    <name type="scientific">Wrangelia sp</name>
    <dbReference type="NCBI Taxonomy" id="2575620"/>
    <lineage>
        <taxon>Eukaryota</taxon>
        <taxon>Rhodophyta</taxon>
        <taxon>Florideophyceae</taxon>
        <taxon>Rhodymeniophycidae</taxon>
        <taxon>Ceramiales</taxon>
        <taxon>Ceramiaceae</taxon>
        <taxon>Wrangelia</taxon>
    </lineage>
</organism>
<reference evidence="23" key="1">
    <citation type="journal article" date="2019" name="Mol. Phylogenet. Evol.">
        <title>Morphological evolution and classification of the red algal order Ceramiales inferred using plastid phylogenomics.</title>
        <authorList>
            <person name="Diaz-Tapia P."/>
            <person name="Pasella M.M."/>
            <person name="Verbruggen H."/>
            <person name="Maggs C.A."/>
        </authorList>
    </citation>
    <scope>NUCLEOTIDE SEQUENCE</scope>
    <source>
        <strain evidence="23">PD2766_5</strain>
    </source>
</reference>
<feature type="domain" description="PBS-linker" evidence="22">
    <location>
        <begin position="244"/>
        <end position="424"/>
    </location>
</feature>
<protein>
    <recommendedName>
        <fullName evidence="3">Phycobiliprotein ApcE</fullName>
    </recommendedName>
    <alternativeName>
        <fullName evidence="20">Anchor polypeptide</fullName>
    </alternativeName>
    <alternativeName>
        <fullName evidence="19">PBS-anchor protein</fullName>
    </alternativeName>
    <alternativeName>
        <fullName evidence="18">Phycobilisome linker polypeptide</fullName>
    </alternativeName>
</protein>
<keyword evidence="11" id="KW-0249">Electron transport</keyword>
<dbReference type="Pfam" id="PF00502">
    <property type="entry name" value="Phycobilisome"/>
    <property type="match status" value="2"/>
</dbReference>
<keyword evidence="12" id="KW-0157">Chromophore</keyword>
<evidence type="ECO:0000256" key="19">
    <source>
        <dbReference type="ARBA" id="ARBA00031629"/>
    </source>
</evidence>
<evidence type="ECO:0000256" key="1">
    <source>
        <dbReference type="ARBA" id="ARBA00004185"/>
    </source>
</evidence>
<evidence type="ECO:0000256" key="9">
    <source>
        <dbReference type="ARBA" id="ARBA00022737"/>
    </source>
</evidence>
<dbReference type="GO" id="GO:0016829">
    <property type="term" value="F:lyase activity"/>
    <property type="evidence" value="ECO:0007669"/>
    <property type="project" value="UniProtKB-KW"/>
</dbReference>
<keyword evidence="16" id="KW-0089">Bile pigment</keyword>
<dbReference type="InterPro" id="IPR038255">
    <property type="entry name" value="PBS_linker_sf"/>
</dbReference>
<dbReference type="InterPro" id="IPR009050">
    <property type="entry name" value="Globin-like_sf"/>
</dbReference>
<comment type="similarity">
    <text evidence="21">Belongs to the phycobilisome linker protein family.</text>
</comment>
<evidence type="ECO:0000256" key="4">
    <source>
        <dbReference type="ARBA" id="ARBA00022448"/>
    </source>
</evidence>
<dbReference type="AlphaFoldDB" id="A0A4D6WZ12"/>
<evidence type="ECO:0000256" key="13">
    <source>
        <dbReference type="ARBA" id="ARBA00023078"/>
    </source>
</evidence>
<evidence type="ECO:0000256" key="8">
    <source>
        <dbReference type="ARBA" id="ARBA00022640"/>
    </source>
</evidence>
<gene>
    <name evidence="23" type="primary">apcE</name>
</gene>
<dbReference type="PANTHER" id="PTHR34011:SF6">
    <property type="entry name" value="PHYCOBILIPROTEIN APCE"/>
    <property type="match status" value="1"/>
</dbReference>
<reference evidence="23" key="2">
    <citation type="submission" date="2019-04" db="EMBL/GenBank/DDBJ databases">
        <authorList>
            <person name="Pasella M."/>
        </authorList>
    </citation>
    <scope>NUCLEOTIDE SEQUENCE</scope>
    <source>
        <strain evidence="23">PD2766_5</strain>
    </source>
</reference>
<keyword evidence="15" id="KW-0456">Lyase</keyword>
<evidence type="ECO:0000256" key="2">
    <source>
        <dbReference type="ARBA" id="ARBA00008182"/>
    </source>
</evidence>
<evidence type="ECO:0000256" key="17">
    <source>
        <dbReference type="ARBA" id="ARBA00025203"/>
    </source>
</evidence>
<evidence type="ECO:0000256" key="10">
    <source>
        <dbReference type="ARBA" id="ARBA00022738"/>
    </source>
</evidence>
<dbReference type="InterPro" id="IPR012128">
    <property type="entry name" value="Phycobilisome_asu/bsu"/>
</dbReference>
<keyword evidence="7" id="KW-0042">Antenna complex</keyword>
<name>A0A4D6WZ12_9FLOR</name>
<dbReference type="GO" id="GO:0030089">
    <property type="term" value="C:phycobilisome"/>
    <property type="evidence" value="ECO:0007669"/>
    <property type="project" value="UniProtKB-UniRule"/>
</dbReference>
<keyword evidence="13" id="KW-0793">Thylakoid</keyword>
<keyword evidence="10 21" id="KW-0605">Phycobilisome</keyword>
<dbReference type="PROSITE" id="PS51445">
    <property type="entry name" value="PBS_LINKER"/>
    <property type="match status" value="3"/>
</dbReference>
<dbReference type="EMBL" id="MK814741">
    <property type="protein sequence ID" value="QCI08887.1"/>
    <property type="molecule type" value="Genomic_DNA"/>
</dbReference>
<evidence type="ECO:0000259" key="22">
    <source>
        <dbReference type="PROSITE" id="PS51445"/>
    </source>
</evidence>